<organism evidence="1 2">
    <name type="scientific">Rhodococcus rhodochrous KG-21</name>
    <dbReference type="NCBI Taxonomy" id="1441923"/>
    <lineage>
        <taxon>Bacteria</taxon>
        <taxon>Bacillati</taxon>
        <taxon>Actinomycetota</taxon>
        <taxon>Actinomycetes</taxon>
        <taxon>Mycobacteriales</taxon>
        <taxon>Nocardiaceae</taxon>
        <taxon>Rhodococcus</taxon>
    </lineage>
</organism>
<dbReference type="Proteomes" id="UP000037712">
    <property type="component" value="Unassembled WGS sequence"/>
</dbReference>
<evidence type="ECO:0000313" key="1">
    <source>
        <dbReference type="EMBL" id="KOS56435.1"/>
    </source>
</evidence>
<sequence length="124" mass="13832">MPALPEKWVLLVDGEHIQDPSTGNWFPGPRTEIEWTGLLQQRQLSAASVDAGNTEFLDGHVVSSYVLLLDPGIPVTPDRRDQFRGPDGLIYEVEGKPRPRRPARGSRRLAYIAANVRCVSDIKE</sequence>
<dbReference type="PATRIC" id="fig|1441923.3.peg.2103"/>
<gene>
    <name evidence="1" type="ORF">Z051_09490</name>
</gene>
<proteinExistence type="predicted"/>
<evidence type="ECO:0000313" key="2">
    <source>
        <dbReference type="Proteomes" id="UP000037712"/>
    </source>
</evidence>
<comment type="caution">
    <text evidence="1">The sequence shown here is derived from an EMBL/GenBank/DDBJ whole genome shotgun (WGS) entry which is preliminary data.</text>
</comment>
<dbReference type="EMBL" id="AZYO01000018">
    <property type="protein sequence ID" value="KOS56435.1"/>
    <property type="molecule type" value="Genomic_DNA"/>
</dbReference>
<dbReference type="RefSeq" id="WP_054372426.1">
    <property type="nucleotide sequence ID" value="NZ_AZYO01000018.1"/>
</dbReference>
<name>A0A0M8PJX4_RHORH</name>
<dbReference type="AlphaFoldDB" id="A0A0M8PJX4"/>
<reference evidence="2" key="2">
    <citation type="submission" date="2015-01" db="EMBL/GenBank/DDBJ databases">
        <title>Draft genome sequence of potential hydrocarbon metabolising strain of Rhodococcus rhodochrous.</title>
        <authorList>
            <person name="Aggarwal R.K."/>
            <person name="Dawar C."/>
        </authorList>
    </citation>
    <scope>NUCLEOTIDE SEQUENCE [LARGE SCALE GENOMIC DNA]</scope>
    <source>
        <strain evidence="2">KG-21</strain>
    </source>
</reference>
<reference evidence="1 2" key="1">
    <citation type="journal article" date="2015" name="Genome Announc.">
        <title>Draft Genome Sequence of Rhodococcus rhodochrous Strain KG-21, a Soil Isolate from Oil Fields of Krishna-Godavari Basin, India.</title>
        <authorList>
            <person name="Dawar C."/>
            <person name="Aggarwal R.K."/>
        </authorList>
    </citation>
    <scope>NUCLEOTIDE SEQUENCE [LARGE SCALE GENOMIC DNA]</scope>
    <source>
        <strain evidence="1 2">KG-21</strain>
    </source>
</reference>
<accession>A0A0M8PJX4</accession>
<protein>
    <submittedName>
        <fullName evidence="1">Uncharacterized protein</fullName>
    </submittedName>
</protein>